<evidence type="ECO:0000313" key="2">
    <source>
        <dbReference type="Proteomes" id="UP000789759"/>
    </source>
</evidence>
<dbReference type="InterPro" id="IPR019410">
    <property type="entry name" value="Methyltransf_16"/>
</dbReference>
<dbReference type="Pfam" id="PF10294">
    <property type="entry name" value="Methyltransf_16"/>
    <property type="match status" value="1"/>
</dbReference>
<protein>
    <submittedName>
        <fullName evidence="1">10698_t:CDS:1</fullName>
    </submittedName>
</protein>
<dbReference type="SUPFAM" id="SSF53335">
    <property type="entry name" value="S-adenosyl-L-methionine-dependent methyltransferases"/>
    <property type="match status" value="1"/>
</dbReference>
<reference evidence="1" key="1">
    <citation type="submission" date="2021-06" db="EMBL/GenBank/DDBJ databases">
        <authorList>
            <person name="Kallberg Y."/>
            <person name="Tangrot J."/>
            <person name="Rosling A."/>
        </authorList>
    </citation>
    <scope>NUCLEOTIDE SEQUENCE</scope>
    <source>
        <strain evidence="1">FL966</strain>
    </source>
</reference>
<organism evidence="1 2">
    <name type="scientific">Cetraspora pellucida</name>
    <dbReference type="NCBI Taxonomy" id="1433469"/>
    <lineage>
        <taxon>Eukaryota</taxon>
        <taxon>Fungi</taxon>
        <taxon>Fungi incertae sedis</taxon>
        <taxon>Mucoromycota</taxon>
        <taxon>Glomeromycotina</taxon>
        <taxon>Glomeromycetes</taxon>
        <taxon>Diversisporales</taxon>
        <taxon>Gigasporaceae</taxon>
        <taxon>Cetraspora</taxon>
    </lineage>
</organism>
<dbReference type="EMBL" id="CAJVQA010001771">
    <property type="protein sequence ID" value="CAG8525554.1"/>
    <property type="molecule type" value="Genomic_DNA"/>
</dbReference>
<name>A0A9N9ACJ9_9GLOM</name>
<dbReference type="PANTHER" id="PTHR14614:SF109">
    <property type="entry name" value="RIBOSOMAL LYSINE N-METHYLTRANSFERASE 5"/>
    <property type="match status" value="1"/>
</dbReference>
<dbReference type="OrthoDB" id="194386at2759"/>
<proteinExistence type="predicted"/>
<evidence type="ECO:0000313" key="1">
    <source>
        <dbReference type="EMBL" id="CAG8525554.1"/>
    </source>
</evidence>
<dbReference type="PANTHER" id="PTHR14614">
    <property type="entry name" value="HEPATOCELLULAR CARCINOMA-ASSOCIATED ANTIGEN"/>
    <property type="match status" value="1"/>
</dbReference>
<dbReference type="Gene3D" id="3.40.50.150">
    <property type="entry name" value="Vaccinia Virus protein VP39"/>
    <property type="match status" value="1"/>
</dbReference>
<dbReference type="Proteomes" id="UP000789759">
    <property type="component" value="Unassembled WGS sequence"/>
</dbReference>
<accession>A0A9N9ACJ9</accession>
<keyword evidence="2" id="KW-1185">Reference proteome</keyword>
<sequence length="231" mass="26449">MSSPEELNFESGNVKLSLIQYRNTFNHGTTVWDSSVITAYYMQSLLNSYNPIKKNMTCIELGSGCGLLGLVMCSLGFETTLTDLAAVVDDVLKENVRRNLFIFNNQPQNNENFQHKAYVKVLDWTTQLSSDFTPPYDYIVASDCIYSLDLIPYFAKCLYDLSGDKSVIVCGMERRDPIVIDNFLNECKEKYSFNISKIPVSKVKKILKRINNLNDEKLTQVEIYRLKKIDV</sequence>
<gene>
    <name evidence="1" type="ORF">CPELLU_LOCUS3597</name>
</gene>
<dbReference type="AlphaFoldDB" id="A0A9N9ACJ9"/>
<dbReference type="InterPro" id="IPR029063">
    <property type="entry name" value="SAM-dependent_MTases_sf"/>
</dbReference>
<comment type="caution">
    <text evidence="1">The sequence shown here is derived from an EMBL/GenBank/DDBJ whole genome shotgun (WGS) entry which is preliminary data.</text>
</comment>